<evidence type="ECO:0000313" key="4">
    <source>
        <dbReference type="Proteomes" id="UP001227964"/>
    </source>
</evidence>
<evidence type="ECO:0000256" key="1">
    <source>
        <dbReference type="SAM" id="MobiDB-lite"/>
    </source>
</evidence>
<dbReference type="CDD" id="cd04847">
    <property type="entry name" value="Peptidases_S8_Subtilisin_like_2"/>
    <property type="match status" value="1"/>
</dbReference>
<dbReference type="SUPFAM" id="SSF52743">
    <property type="entry name" value="Subtilisin-like"/>
    <property type="match status" value="1"/>
</dbReference>
<evidence type="ECO:0000259" key="2">
    <source>
        <dbReference type="Pfam" id="PF00082"/>
    </source>
</evidence>
<organism evidence="3 4">
    <name type="scientific">Marinobacter azerbaijanicus</name>
    <dbReference type="NCBI Taxonomy" id="3050455"/>
    <lineage>
        <taxon>Bacteria</taxon>
        <taxon>Pseudomonadati</taxon>
        <taxon>Pseudomonadota</taxon>
        <taxon>Gammaproteobacteria</taxon>
        <taxon>Pseudomonadales</taxon>
        <taxon>Marinobacteraceae</taxon>
        <taxon>Marinobacter</taxon>
    </lineage>
</organism>
<dbReference type="EMBL" id="JASSVS010000007">
    <property type="protein sequence ID" value="MDL0432338.1"/>
    <property type="molecule type" value="Genomic_DNA"/>
</dbReference>
<feature type="region of interest" description="Disordered" evidence="1">
    <location>
        <begin position="1"/>
        <end position="40"/>
    </location>
</feature>
<dbReference type="InterPro" id="IPR000209">
    <property type="entry name" value="Peptidase_S8/S53_dom"/>
</dbReference>
<sequence>MPVNEGNNRPHFILQNNGKSESFTSPGQGGGGVPVPSRDRQAHGNVLLGKLQSLHPTIADAVEQQHRAGIEEGVGLQIEFEGFPDVELAFESLARERSGIELRNVRYEEDRVFATVFVPEGKLEVFEKLVADYLDESKDTKNGPKSSNLLNTIAEIRAATLQALWTDTPEAMPTSDEDYLWWEVWLPVRKNRQAVISQFREMAAGLRFKVASGELYFPERTVLLVFGSVEQMKRSIMTLNMIAELRRAKETADFFDSLPPPEQVEWASELNERLTLPGEDTEAPHICLFDTGVNNGHPLLARALSNADTHSVEPGWGLNDHDGHGTGMAGIALMGNLTDALESNQSLVVKHRLESVKLIPVDGANGGDPEHHGYLTAEAVARPTISAARRKRVFSMAITAEDNRDRGRPSAWSATLDRLACDADEQGETPRLFVVSAGNIQDPNAWMEYPNSNSTDAIHDPAQAWNVLTVGAMTHLVNITEGDASDYEPIAELGALSPFSTTSQSWQPHWPLKPDVVFEGGNAAKDGLGAAWMPSLSLLTTNAQVNERIFTTTNATSAASALAARMAAQLMAEYPELRPETIRGLIVHSAEWTGGMKRMFLPVRGKPTKTQVASLVRHCGFGEPDLARALWSIDNSLTMVSEETLHPFKRKKGSDPQLRDMNLHRLPWPLAELEALGETEVEMRVTLSYFIEPNPSARGVTSRYRYESHGLRFDVKRPLESDDDFRARINVAAREAEEYSSSGQSDSAWLLGKSNRHRGSLHSDTWKGSAAELASRGVIAVYPALGWWKTRPALGRYNQAVKYSLVVSIRAPESDVDLYTPIANQIGVPIVV</sequence>
<feature type="domain" description="Peptidase S8/S53" evidence="2">
    <location>
        <begin position="284"/>
        <end position="622"/>
    </location>
</feature>
<proteinExistence type="predicted"/>
<dbReference type="Pfam" id="PF00082">
    <property type="entry name" value="Peptidase_S8"/>
    <property type="match status" value="1"/>
</dbReference>
<keyword evidence="4" id="KW-1185">Reference proteome</keyword>
<dbReference type="InterPro" id="IPR036852">
    <property type="entry name" value="Peptidase_S8/S53_dom_sf"/>
</dbReference>
<evidence type="ECO:0000313" key="3">
    <source>
        <dbReference type="EMBL" id="MDL0432338.1"/>
    </source>
</evidence>
<name>A0ABT7IDU9_9GAMM</name>
<comment type="caution">
    <text evidence="3">The sequence shown here is derived from an EMBL/GenBank/DDBJ whole genome shotgun (WGS) entry which is preliminary data.</text>
</comment>
<accession>A0ABT7IDU9</accession>
<reference evidence="3 4" key="1">
    <citation type="submission" date="2023-06" db="EMBL/GenBank/DDBJ databases">
        <title>Marinobacter azerbaijanicus a moderately halophilic, isolated from Urmia Lake in Azerbaijan region of Iran.</title>
        <authorList>
            <person name="Sanchez-Porro C."/>
            <person name="Aghdam E.M."/>
            <person name="Saheb S.M."/>
            <person name="Tarhriz V."/>
            <person name="Kazemi E."/>
            <person name="Ammozegar M.A."/>
            <person name="Ventosa A."/>
            <person name="Hejazi M.S."/>
        </authorList>
    </citation>
    <scope>NUCLEOTIDE SEQUENCE [LARGE SCALE GENOMIC DNA]</scope>
    <source>
        <strain evidence="3 4">TBZ242</strain>
    </source>
</reference>
<protein>
    <submittedName>
        <fullName evidence="3">S8 family peptidase</fullName>
    </submittedName>
</protein>
<feature type="compositionally biased region" description="Polar residues" evidence="1">
    <location>
        <begin position="14"/>
        <end position="25"/>
    </location>
</feature>
<gene>
    <name evidence="3" type="ORF">QPM17_14430</name>
</gene>
<dbReference type="Gene3D" id="3.40.50.200">
    <property type="entry name" value="Peptidase S8/S53 domain"/>
    <property type="match status" value="1"/>
</dbReference>
<dbReference type="InterPro" id="IPR034074">
    <property type="entry name" value="Y4bN_pept_dom"/>
</dbReference>
<dbReference type="RefSeq" id="WP_285391518.1">
    <property type="nucleotide sequence ID" value="NZ_JASSVS010000007.1"/>
</dbReference>
<dbReference type="Proteomes" id="UP001227964">
    <property type="component" value="Unassembled WGS sequence"/>
</dbReference>